<keyword evidence="7" id="KW-1185">Reference proteome</keyword>
<comment type="similarity">
    <text evidence="5">Belongs to the class I-like SAM-binding methyltransferase superfamily. C5-methyltransferase family.</text>
</comment>
<dbReference type="GO" id="GO:0044027">
    <property type="term" value="P:negative regulation of gene expression via chromosomal CpG island methylation"/>
    <property type="evidence" value="ECO:0007669"/>
    <property type="project" value="TreeGrafter"/>
</dbReference>
<dbReference type="InParanoid" id="A0A0C3D3G3"/>
<protein>
    <recommendedName>
        <fullName evidence="1">DNA (cytosine-5-)-methyltransferase</fullName>
        <ecNumber evidence="1">2.1.1.37</ecNumber>
    </recommendedName>
</protein>
<dbReference type="Gene3D" id="3.90.120.10">
    <property type="entry name" value="DNA Methylase, subunit A, domain 2"/>
    <property type="match status" value="1"/>
</dbReference>
<dbReference type="InterPro" id="IPR050390">
    <property type="entry name" value="C5-Methyltransferase"/>
</dbReference>
<name>A0A0C3D3G3_OIDMZ</name>
<evidence type="ECO:0000256" key="3">
    <source>
        <dbReference type="ARBA" id="ARBA00022679"/>
    </source>
</evidence>
<dbReference type="PROSITE" id="PS51679">
    <property type="entry name" value="SAM_MT_C5"/>
    <property type="match status" value="1"/>
</dbReference>
<accession>A0A0C3D3G3</accession>
<dbReference type="OrthoDB" id="414133at2759"/>
<evidence type="ECO:0000313" key="7">
    <source>
        <dbReference type="Proteomes" id="UP000054321"/>
    </source>
</evidence>
<dbReference type="SUPFAM" id="SSF53335">
    <property type="entry name" value="S-adenosyl-L-methionine-dependent methyltransferases"/>
    <property type="match status" value="1"/>
</dbReference>
<dbReference type="STRING" id="913774.A0A0C3D3G3"/>
<keyword evidence="2 5" id="KW-0489">Methyltransferase</keyword>
<dbReference type="InterPro" id="IPR001525">
    <property type="entry name" value="C5_MeTfrase"/>
</dbReference>
<dbReference type="Gene3D" id="3.40.50.150">
    <property type="entry name" value="Vaccinia Virus protein VP39"/>
    <property type="match status" value="1"/>
</dbReference>
<dbReference type="AlphaFoldDB" id="A0A0C3D3G3"/>
<feature type="active site" evidence="5">
    <location>
        <position position="72"/>
    </location>
</feature>
<dbReference type="PANTHER" id="PTHR10629">
    <property type="entry name" value="CYTOSINE-SPECIFIC METHYLTRANSFERASE"/>
    <property type="match status" value="1"/>
</dbReference>
<proteinExistence type="inferred from homology"/>
<evidence type="ECO:0000256" key="2">
    <source>
        <dbReference type="ARBA" id="ARBA00022603"/>
    </source>
</evidence>
<dbReference type="Pfam" id="PF00145">
    <property type="entry name" value="DNA_methylase"/>
    <property type="match status" value="2"/>
</dbReference>
<keyword evidence="3 5" id="KW-0808">Transferase</keyword>
<dbReference type="EC" id="2.1.1.37" evidence="1"/>
<dbReference type="PANTHER" id="PTHR10629:SF52">
    <property type="entry name" value="DNA (CYTOSINE-5)-METHYLTRANSFERASE 1"/>
    <property type="match status" value="1"/>
</dbReference>
<evidence type="ECO:0000313" key="6">
    <source>
        <dbReference type="EMBL" id="KIM96467.1"/>
    </source>
</evidence>
<reference evidence="7" key="2">
    <citation type="submission" date="2015-01" db="EMBL/GenBank/DDBJ databases">
        <title>Evolutionary Origins and Diversification of the Mycorrhizal Mutualists.</title>
        <authorList>
            <consortium name="DOE Joint Genome Institute"/>
            <consortium name="Mycorrhizal Genomics Consortium"/>
            <person name="Kohler A."/>
            <person name="Kuo A."/>
            <person name="Nagy L.G."/>
            <person name="Floudas D."/>
            <person name="Copeland A."/>
            <person name="Barry K.W."/>
            <person name="Cichocki N."/>
            <person name="Veneault-Fourrey C."/>
            <person name="LaButti K."/>
            <person name="Lindquist E.A."/>
            <person name="Lipzen A."/>
            <person name="Lundell T."/>
            <person name="Morin E."/>
            <person name="Murat C."/>
            <person name="Riley R."/>
            <person name="Ohm R."/>
            <person name="Sun H."/>
            <person name="Tunlid A."/>
            <person name="Henrissat B."/>
            <person name="Grigoriev I.V."/>
            <person name="Hibbett D.S."/>
            <person name="Martin F."/>
        </authorList>
    </citation>
    <scope>NUCLEOTIDE SEQUENCE [LARGE SCALE GENOMIC DNA]</scope>
    <source>
        <strain evidence="7">Zn</strain>
    </source>
</reference>
<dbReference type="GO" id="GO:0005634">
    <property type="term" value="C:nucleus"/>
    <property type="evidence" value="ECO:0007669"/>
    <property type="project" value="TreeGrafter"/>
</dbReference>
<dbReference type="InterPro" id="IPR029063">
    <property type="entry name" value="SAM-dependent_MTases_sf"/>
</dbReference>
<reference evidence="6 7" key="1">
    <citation type="submission" date="2014-04" db="EMBL/GenBank/DDBJ databases">
        <authorList>
            <consortium name="DOE Joint Genome Institute"/>
            <person name="Kuo A."/>
            <person name="Martino E."/>
            <person name="Perotto S."/>
            <person name="Kohler A."/>
            <person name="Nagy L.G."/>
            <person name="Floudas D."/>
            <person name="Copeland A."/>
            <person name="Barry K.W."/>
            <person name="Cichocki N."/>
            <person name="Veneault-Fourrey C."/>
            <person name="LaButti K."/>
            <person name="Lindquist E.A."/>
            <person name="Lipzen A."/>
            <person name="Lundell T."/>
            <person name="Morin E."/>
            <person name="Murat C."/>
            <person name="Sun H."/>
            <person name="Tunlid A."/>
            <person name="Henrissat B."/>
            <person name="Grigoriev I.V."/>
            <person name="Hibbett D.S."/>
            <person name="Martin F."/>
            <person name="Nordberg H.P."/>
            <person name="Cantor M.N."/>
            <person name="Hua S.X."/>
        </authorList>
    </citation>
    <scope>NUCLEOTIDE SEQUENCE [LARGE SCALE GENOMIC DNA]</scope>
    <source>
        <strain evidence="6 7">Zn</strain>
    </source>
</reference>
<dbReference type="GO" id="GO:0003677">
    <property type="term" value="F:DNA binding"/>
    <property type="evidence" value="ECO:0007669"/>
    <property type="project" value="TreeGrafter"/>
</dbReference>
<organism evidence="6 7">
    <name type="scientific">Oidiodendron maius (strain Zn)</name>
    <dbReference type="NCBI Taxonomy" id="913774"/>
    <lineage>
        <taxon>Eukaryota</taxon>
        <taxon>Fungi</taxon>
        <taxon>Dikarya</taxon>
        <taxon>Ascomycota</taxon>
        <taxon>Pezizomycotina</taxon>
        <taxon>Leotiomycetes</taxon>
        <taxon>Leotiomycetes incertae sedis</taxon>
        <taxon>Myxotrichaceae</taxon>
        <taxon>Oidiodendron</taxon>
    </lineage>
</organism>
<dbReference type="Proteomes" id="UP000054321">
    <property type="component" value="Unassembled WGS sequence"/>
</dbReference>
<dbReference type="GO" id="GO:0003886">
    <property type="term" value="F:DNA (cytosine-5-)-methyltransferase activity"/>
    <property type="evidence" value="ECO:0007669"/>
    <property type="project" value="UniProtKB-EC"/>
</dbReference>
<gene>
    <name evidence="6" type="ORF">OIDMADRAFT_170182</name>
</gene>
<sequence>MAVCGAGGATQGAIMAGLRVAWGLDFSPDAAETWRYNFPEAKMYEMWANELCTLSDPEGKLIVEVLHLSPPCQVWSPAHTRPGRDDDMNFASLYAVQALIAKARPRIVTLEQTFGIMHKRFRLPMNNLIRMLTDHNFSVSWQILELERLGLPQKRKRLIIVAAAPGETLPPLPEYTHSRDGGRGLMPFRSAERALSSIPHNAANHDISASRDGNYWPWDPSSIIPYCITTAGANGMGHPTGLRGLTCREVASLQTFPHGHVFKGKKIRKQIGNAVPPHISKLIFTCVKKHLEKTDAEENEKIRVGTTGV</sequence>
<dbReference type="HOGENOM" id="CLU_900451_0_0_1"/>
<evidence type="ECO:0000256" key="4">
    <source>
        <dbReference type="ARBA" id="ARBA00022691"/>
    </source>
</evidence>
<evidence type="ECO:0000256" key="5">
    <source>
        <dbReference type="PROSITE-ProRule" id="PRU01016"/>
    </source>
</evidence>
<evidence type="ECO:0000256" key="1">
    <source>
        <dbReference type="ARBA" id="ARBA00011975"/>
    </source>
</evidence>
<dbReference type="GO" id="GO:0032259">
    <property type="term" value="P:methylation"/>
    <property type="evidence" value="ECO:0007669"/>
    <property type="project" value="UniProtKB-KW"/>
</dbReference>
<dbReference type="EMBL" id="KN832884">
    <property type="protein sequence ID" value="KIM96467.1"/>
    <property type="molecule type" value="Genomic_DNA"/>
</dbReference>
<keyword evidence="4 5" id="KW-0949">S-adenosyl-L-methionine</keyword>